<dbReference type="InterPro" id="IPR011008">
    <property type="entry name" value="Dimeric_a/b-barrel"/>
</dbReference>
<name>A0ABU3P580_9BURK</name>
<dbReference type="Proteomes" id="UP001246372">
    <property type="component" value="Unassembled WGS sequence"/>
</dbReference>
<gene>
    <name evidence="1" type="ORF">RQP53_00395</name>
</gene>
<proteinExistence type="predicted"/>
<dbReference type="InterPro" id="IPR021667">
    <property type="entry name" value="HapK"/>
</dbReference>
<dbReference type="SUPFAM" id="SSF54909">
    <property type="entry name" value="Dimeric alpha+beta barrel"/>
    <property type="match status" value="1"/>
</dbReference>
<evidence type="ECO:0000313" key="2">
    <source>
        <dbReference type="Proteomes" id="UP001246372"/>
    </source>
</evidence>
<dbReference type="Gene3D" id="3.30.70.100">
    <property type="match status" value="1"/>
</dbReference>
<dbReference type="EMBL" id="JAVXZY010000001">
    <property type="protein sequence ID" value="MDT8997727.1"/>
    <property type="molecule type" value="Genomic_DNA"/>
</dbReference>
<reference evidence="1" key="1">
    <citation type="submission" date="2023-09" db="EMBL/GenBank/DDBJ databases">
        <title>Paucibacter sp. APW11 Genome sequencing and assembly.</title>
        <authorList>
            <person name="Kim I."/>
        </authorList>
    </citation>
    <scope>NUCLEOTIDE SEQUENCE</scope>
    <source>
        <strain evidence="1">APW11</strain>
    </source>
</reference>
<protein>
    <recommendedName>
        <fullName evidence="3">RedY protein</fullName>
    </recommendedName>
</protein>
<evidence type="ECO:0000313" key="1">
    <source>
        <dbReference type="EMBL" id="MDT8997727.1"/>
    </source>
</evidence>
<accession>A0ABU3P580</accession>
<sequence length="104" mass="11621">MDIIIDKIRLHAPEHAEAFIQWVQQVDYASCPDLPSVLRFDVVRAAPESGCDFFEIIQVESLAAFQRDMQTPVFARLVARFSELASVTESFSGAALPPGFQRHA</sequence>
<organism evidence="1 2">
    <name type="scientific">Roseateles aquae</name>
    <dbReference type="NCBI Taxonomy" id="3077235"/>
    <lineage>
        <taxon>Bacteria</taxon>
        <taxon>Pseudomonadati</taxon>
        <taxon>Pseudomonadota</taxon>
        <taxon>Betaproteobacteria</taxon>
        <taxon>Burkholderiales</taxon>
        <taxon>Sphaerotilaceae</taxon>
        <taxon>Roseateles</taxon>
    </lineage>
</organism>
<dbReference type="Pfam" id="PF11639">
    <property type="entry name" value="HapK"/>
    <property type="match status" value="1"/>
</dbReference>
<comment type="caution">
    <text evidence="1">The sequence shown here is derived from an EMBL/GenBank/DDBJ whole genome shotgun (WGS) entry which is preliminary data.</text>
</comment>
<keyword evidence="2" id="KW-1185">Reference proteome</keyword>
<dbReference type="RefSeq" id="WP_315647946.1">
    <property type="nucleotide sequence ID" value="NZ_JAVXZY010000001.1"/>
</dbReference>
<evidence type="ECO:0008006" key="3">
    <source>
        <dbReference type="Google" id="ProtNLM"/>
    </source>
</evidence>